<keyword evidence="1" id="KW-0472">Membrane</keyword>
<dbReference type="Ensembl" id="ENSSSCT00040022189.1">
    <property type="protein sequence ID" value="ENSSSCP00040009293.1"/>
    <property type="gene ID" value="ENSSSCG00040016507.1"/>
</dbReference>
<keyword evidence="1" id="KW-1133">Transmembrane helix</keyword>
<accession>A0A8D1DP03</accession>
<protein>
    <submittedName>
        <fullName evidence="2">Uncharacterized protein</fullName>
    </submittedName>
</protein>
<evidence type="ECO:0000313" key="2">
    <source>
        <dbReference type="Ensembl" id="ENSSSCP00040009293.1"/>
    </source>
</evidence>
<keyword evidence="1" id="KW-0812">Transmembrane</keyword>
<dbReference type="Proteomes" id="UP000694722">
    <property type="component" value="Unplaced"/>
</dbReference>
<reference evidence="2" key="1">
    <citation type="submission" date="2025-08" db="UniProtKB">
        <authorList>
            <consortium name="Ensembl"/>
        </authorList>
    </citation>
    <scope>IDENTIFICATION</scope>
</reference>
<feature type="transmembrane region" description="Helical" evidence="1">
    <location>
        <begin position="101"/>
        <end position="119"/>
    </location>
</feature>
<evidence type="ECO:0000256" key="1">
    <source>
        <dbReference type="SAM" id="Phobius"/>
    </source>
</evidence>
<feature type="transmembrane region" description="Helical" evidence="1">
    <location>
        <begin position="56"/>
        <end position="80"/>
    </location>
</feature>
<name>A0A8D1DP03_PIG</name>
<proteinExistence type="predicted"/>
<organism evidence="2 3">
    <name type="scientific">Sus scrofa</name>
    <name type="common">Pig</name>
    <dbReference type="NCBI Taxonomy" id="9823"/>
    <lineage>
        <taxon>Eukaryota</taxon>
        <taxon>Metazoa</taxon>
        <taxon>Chordata</taxon>
        <taxon>Craniata</taxon>
        <taxon>Vertebrata</taxon>
        <taxon>Euteleostomi</taxon>
        <taxon>Mammalia</taxon>
        <taxon>Eutheria</taxon>
        <taxon>Laurasiatheria</taxon>
        <taxon>Artiodactyla</taxon>
        <taxon>Suina</taxon>
        <taxon>Suidae</taxon>
        <taxon>Sus</taxon>
    </lineage>
</organism>
<dbReference type="AlphaFoldDB" id="A0A8D1DP03"/>
<evidence type="ECO:0000313" key="3">
    <source>
        <dbReference type="Proteomes" id="UP000694722"/>
    </source>
</evidence>
<sequence length="124" mass="13938">MPRSGIAGSYGNSIFSFLWNLRSVLHSGCTSLHSHQQCGKVPISPHPLQHLVFVDFLMMAILTGMRWYLIIVLIFISPIMSDVEHLFMCILSICISSLEKCLFRSSAHFLIGSFVFLLLSCMSL</sequence>